<evidence type="ECO:0000256" key="5">
    <source>
        <dbReference type="ARBA" id="ARBA00022989"/>
    </source>
</evidence>
<evidence type="ECO:0000256" key="3">
    <source>
        <dbReference type="ARBA" id="ARBA00022475"/>
    </source>
</evidence>
<evidence type="ECO:0000256" key="2">
    <source>
        <dbReference type="ARBA" id="ARBA00022448"/>
    </source>
</evidence>
<feature type="transmembrane region" description="Helical" evidence="9">
    <location>
        <begin position="288"/>
        <end position="306"/>
    </location>
</feature>
<feature type="transmembrane region" description="Helical" evidence="9">
    <location>
        <begin position="374"/>
        <end position="397"/>
    </location>
</feature>
<gene>
    <name evidence="11" type="ORF">GCM10022202_03420</name>
</gene>
<comment type="caution">
    <text evidence="11">The sequence shown here is derived from an EMBL/GenBank/DDBJ whole genome shotgun (WGS) entry which is preliminary data.</text>
</comment>
<keyword evidence="12" id="KW-1185">Reference proteome</keyword>
<feature type="transmembrane region" description="Helical" evidence="9">
    <location>
        <begin position="87"/>
        <end position="109"/>
    </location>
</feature>
<keyword evidence="3" id="KW-1003">Cell membrane</keyword>
<sequence>MTARRRTPLVALLAADGASRTGNAVTVVAVPLLALQIAGTPWAVAAAGVVATLPLMIGGLLGGVVVDRLGFRRASILADAASGLTVLAIPVLAAVDALPLGALLGLVFLSNLLDAPGNAARSSQLPELCDLARIPLARAAAAQATVSRTATLLGAALAGTLVATAGAAVAMLVTAAAFASAIVLTVLWIPRVALPVPADGAGTPAEGWRALTLGVRFVLRTPLVRAVVVMVVLTNAIDVAGLTVLKPLYAADLGDDGAALGVMIACSAGGALAGAALYGLVGDRVPRHALYVVLFLVGGVPPYLVLALAPPFPVVVAVLVVSGLAAGPLNPLIDSALLRLIPVAIRARVLGAISAGVTAAMPLGSLVAGLGVDAVGLSAALAVTAGLYLVAILSTAFGDRWRDF</sequence>
<dbReference type="Pfam" id="PF07690">
    <property type="entry name" value="MFS_1"/>
    <property type="match status" value="1"/>
</dbReference>
<dbReference type="Gene3D" id="1.20.1250.20">
    <property type="entry name" value="MFS general substrate transporter like domains"/>
    <property type="match status" value="1"/>
</dbReference>
<name>A0ABP7B2T9_9MICO</name>
<feature type="domain" description="Major facilitator superfamily (MFS) profile" evidence="10">
    <location>
        <begin position="224"/>
        <end position="404"/>
    </location>
</feature>
<dbReference type="RefSeq" id="WP_221856709.1">
    <property type="nucleotide sequence ID" value="NZ_BAAAYV010000002.1"/>
</dbReference>
<comment type="subcellular location">
    <subcellularLocation>
        <location evidence="1">Cell inner membrane</location>
        <topology evidence="1">Multi-pass membrane protein</topology>
    </subcellularLocation>
</comment>
<evidence type="ECO:0000256" key="4">
    <source>
        <dbReference type="ARBA" id="ARBA00022692"/>
    </source>
</evidence>
<keyword evidence="2" id="KW-0813">Transport</keyword>
<keyword evidence="6 9" id="KW-0472">Membrane</keyword>
<comment type="similarity">
    <text evidence="7">Belongs to the major facilitator superfamily. Drug:H(+) antiporter-3 (DHA3) (TC 2.A.1.21) family.</text>
</comment>
<dbReference type="InterPro" id="IPR011701">
    <property type="entry name" value="MFS"/>
</dbReference>
<evidence type="ECO:0000256" key="1">
    <source>
        <dbReference type="ARBA" id="ARBA00004429"/>
    </source>
</evidence>
<evidence type="ECO:0000313" key="11">
    <source>
        <dbReference type="EMBL" id="GAA3647344.1"/>
    </source>
</evidence>
<dbReference type="CDD" id="cd06173">
    <property type="entry name" value="MFS_MefA_like"/>
    <property type="match status" value="1"/>
</dbReference>
<feature type="transmembrane region" description="Helical" evidence="9">
    <location>
        <begin position="312"/>
        <end position="333"/>
    </location>
</feature>
<feature type="transmembrane region" description="Helical" evidence="9">
    <location>
        <begin position="40"/>
        <end position="66"/>
    </location>
</feature>
<evidence type="ECO:0000256" key="6">
    <source>
        <dbReference type="ARBA" id="ARBA00023136"/>
    </source>
</evidence>
<evidence type="ECO:0000313" key="12">
    <source>
        <dbReference type="Proteomes" id="UP001410795"/>
    </source>
</evidence>
<evidence type="ECO:0000256" key="9">
    <source>
        <dbReference type="SAM" id="Phobius"/>
    </source>
</evidence>
<proteinExistence type="inferred from homology"/>
<evidence type="ECO:0000259" key="10">
    <source>
        <dbReference type="PROSITE" id="PS50850"/>
    </source>
</evidence>
<dbReference type="PANTHER" id="PTHR23513">
    <property type="entry name" value="INTEGRAL MEMBRANE EFFLUX PROTEIN-RELATED"/>
    <property type="match status" value="1"/>
</dbReference>
<evidence type="ECO:0000256" key="7">
    <source>
        <dbReference type="ARBA" id="ARBA00038075"/>
    </source>
</evidence>
<dbReference type="PANTHER" id="PTHR23513:SF9">
    <property type="entry name" value="ENTEROBACTIN EXPORTER ENTS"/>
    <property type="match status" value="1"/>
</dbReference>
<dbReference type="Proteomes" id="UP001410795">
    <property type="component" value="Unassembled WGS sequence"/>
</dbReference>
<keyword evidence="5 9" id="KW-1133">Transmembrane helix</keyword>
<keyword evidence="4 9" id="KW-0812">Transmembrane</keyword>
<protein>
    <recommendedName>
        <fullName evidence="8">Multidrug efflux pump Tap</fullName>
    </recommendedName>
</protein>
<reference evidence="12" key="1">
    <citation type="journal article" date="2019" name="Int. J. Syst. Evol. Microbiol.">
        <title>The Global Catalogue of Microorganisms (GCM) 10K type strain sequencing project: providing services to taxonomists for standard genome sequencing and annotation.</title>
        <authorList>
            <consortium name="The Broad Institute Genomics Platform"/>
            <consortium name="The Broad Institute Genome Sequencing Center for Infectious Disease"/>
            <person name="Wu L."/>
            <person name="Ma J."/>
        </authorList>
    </citation>
    <scope>NUCLEOTIDE SEQUENCE [LARGE SCALE GENOMIC DNA]</scope>
    <source>
        <strain evidence="12">JCM 16546</strain>
    </source>
</reference>
<feature type="transmembrane region" description="Helical" evidence="9">
    <location>
        <begin position="156"/>
        <end position="189"/>
    </location>
</feature>
<dbReference type="PROSITE" id="PS50850">
    <property type="entry name" value="MFS"/>
    <property type="match status" value="1"/>
</dbReference>
<feature type="transmembrane region" description="Helical" evidence="9">
    <location>
        <begin position="223"/>
        <end position="245"/>
    </location>
</feature>
<dbReference type="InterPro" id="IPR036259">
    <property type="entry name" value="MFS_trans_sf"/>
</dbReference>
<feature type="transmembrane region" description="Helical" evidence="9">
    <location>
        <begin position="345"/>
        <end position="368"/>
    </location>
</feature>
<dbReference type="SUPFAM" id="SSF103473">
    <property type="entry name" value="MFS general substrate transporter"/>
    <property type="match status" value="1"/>
</dbReference>
<accession>A0ABP7B2T9</accession>
<dbReference type="InterPro" id="IPR020846">
    <property type="entry name" value="MFS_dom"/>
</dbReference>
<organism evidence="11 12">
    <name type="scientific">Microbacterium marinilacus</name>
    <dbReference type="NCBI Taxonomy" id="415209"/>
    <lineage>
        <taxon>Bacteria</taxon>
        <taxon>Bacillati</taxon>
        <taxon>Actinomycetota</taxon>
        <taxon>Actinomycetes</taxon>
        <taxon>Micrococcales</taxon>
        <taxon>Microbacteriaceae</taxon>
        <taxon>Microbacterium</taxon>
    </lineage>
</organism>
<evidence type="ECO:0000256" key="8">
    <source>
        <dbReference type="ARBA" id="ARBA00040914"/>
    </source>
</evidence>
<feature type="transmembrane region" description="Helical" evidence="9">
    <location>
        <begin position="257"/>
        <end position="281"/>
    </location>
</feature>
<dbReference type="EMBL" id="BAAAYV010000002">
    <property type="protein sequence ID" value="GAA3647344.1"/>
    <property type="molecule type" value="Genomic_DNA"/>
</dbReference>